<proteinExistence type="predicted"/>
<evidence type="ECO:0000313" key="3">
    <source>
        <dbReference type="Proteomes" id="UP000308365"/>
    </source>
</evidence>
<dbReference type="Proteomes" id="UP000308365">
    <property type="component" value="Unassembled WGS sequence"/>
</dbReference>
<gene>
    <name evidence="2" type="ORF">EI555_013257</name>
</gene>
<evidence type="ECO:0000313" key="2">
    <source>
        <dbReference type="EMBL" id="TKC51687.1"/>
    </source>
</evidence>
<accession>A0A4U1FPH5</accession>
<protein>
    <submittedName>
        <fullName evidence="2">Uncharacterized protein</fullName>
    </submittedName>
</protein>
<feature type="region of interest" description="Disordered" evidence="1">
    <location>
        <begin position="159"/>
        <end position="184"/>
    </location>
</feature>
<name>A0A4U1FPH5_MONMO</name>
<reference evidence="3" key="1">
    <citation type="journal article" date="2019" name="IScience">
        <title>Narwhal Genome Reveals Long-Term Low Genetic Diversity despite Current Large Abundance Size.</title>
        <authorList>
            <person name="Westbury M.V."/>
            <person name="Petersen B."/>
            <person name="Garde E."/>
            <person name="Heide-Jorgensen M.P."/>
            <person name="Lorenzen E.D."/>
        </authorList>
    </citation>
    <scope>NUCLEOTIDE SEQUENCE [LARGE SCALE GENOMIC DNA]</scope>
</reference>
<comment type="caution">
    <text evidence="2">The sequence shown here is derived from an EMBL/GenBank/DDBJ whole genome shotgun (WGS) entry which is preliminary data.</text>
</comment>
<evidence type="ECO:0000256" key="1">
    <source>
        <dbReference type="SAM" id="MobiDB-lite"/>
    </source>
</evidence>
<dbReference type="EMBL" id="RWIC01000047">
    <property type="protein sequence ID" value="TKC51687.1"/>
    <property type="molecule type" value="Genomic_DNA"/>
</dbReference>
<sequence>MSALPSQSEHWEQDSRKLPVALGQGPQLPLLPRAGGAVGGIHNDGSVYWWPWSQREGRRHEVGLGLWAAPGWRGVRLPPGRQTKAVLWAPGPEAFDRLAAEVFRVGGGLQMRAAPGVAGRTHFLGEGPGRFQPPWTLSFLLREVSTLWIGHYLGPSVPSGRGEKQSHSLGLGDQLCSRTSGEGQLPRGLSAGPWCPLGAATALPHSQLPMEAGGALPTQPGVGERRPPTAGYRLVYLQRR</sequence>
<dbReference type="AlphaFoldDB" id="A0A4U1FPH5"/>
<organism evidence="2 3">
    <name type="scientific">Monodon monoceros</name>
    <name type="common">Narwhal</name>
    <name type="synonym">Ceratodon monodon</name>
    <dbReference type="NCBI Taxonomy" id="40151"/>
    <lineage>
        <taxon>Eukaryota</taxon>
        <taxon>Metazoa</taxon>
        <taxon>Chordata</taxon>
        <taxon>Craniata</taxon>
        <taxon>Vertebrata</taxon>
        <taxon>Euteleostomi</taxon>
        <taxon>Mammalia</taxon>
        <taxon>Eutheria</taxon>
        <taxon>Laurasiatheria</taxon>
        <taxon>Artiodactyla</taxon>
        <taxon>Whippomorpha</taxon>
        <taxon>Cetacea</taxon>
        <taxon>Odontoceti</taxon>
        <taxon>Monodontidae</taxon>
        <taxon>Monodon</taxon>
    </lineage>
</organism>